<proteinExistence type="inferred from homology"/>
<dbReference type="PROSITE" id="PS00061">
    <property type="entry name" value="ADH_SHORT"/>
    <property type="match status" value="1"/>
</dbReference>
<dbReference type="NCBIfam" id="NF005893">
    <property type="entry name" value="PRK07856.1"/>
    <property type="match status" value="1"/>
</dbReference>
<comment type="caution">
    <text evidence="5">The sequence shown here is derived from an EMBL/GenBank/DDBJ whole genome shotgun (WGS) entry which is preliminary data.</text>
</comment>
<organism evidence="5 6">
    <name type="scientific">Streptomyces klenkii</name>
    <dbReference type="NCBI Taxonomy" id="1420899"/>
    <lineage>
        <taxon>Bacteria</taxon>
        <taxon>Bacillati</taxon>
        <taxon>Actinomycetota</taxon>
        <taxon>Actinomycetes</taxon>
        <taxon>Kitasatosporales</taxon>
        <taxon>Streptomycetaceae</taxon>
        <taxon>Streptomyces</taxon>
    </lineage>
</organism>
<evidence type="ECO:0000259" key="4">
    <source>
        <dbReference type="SMART" id="SM00822"/>
    </source>
</evidence>
<keyword evidence="6" id="KW-1185">Reference proteome</keyword>
<dbReference type="PANTHER" id="PTHR43639">
    <property type="entry name" value="OXIDOREDUCTASE, SHORT-CHAIN DEHYDROGENASE/REDUCTASE FAMILY (AFU_ORTHOLOGUE AFUA_5G02870)"/>
    <property type="match status" value="1"/>
</dbReference>
<evidence type="ECO:0000256" key="2">
    <source>
        <dbReference type="ARBA" id="ARBA00023002"/>
    </source>
</evidence>
<feature type="region of interest" description="Disordered" evidence="3">
    <location>
        <begin position="273"/>
        <end position="293"/>
    </location>
</feature>
<dbReference type="InterPro" id="IPR036291">
    <property type="entry name" value="NAD(P)-bd_dom_sf"/>
</dbReference>
<sequence length="293" mass="29715">MPAGTGYTRGTGSTAGTGARTVVVTGGTRGVGAGIARAFLRAGARVVVCARRPPDRPVTAAGRTARHLPADLRDPAAVTALFDRVAAEYGRLDVLVNNAGGTPFRLLAAAGADRHARVLALNLVAPLTASLAAYPLMRGQPGGGCILMVGSVSGTRPSPGTAAYGAAKAGLHSLARTMAVEWAPAVRVNTLVPGMVRTEAARRHYGDAAGLAAVARTVPAGRLAEPDEIGAAAVFLASADAAHITGAELLVHGGGERPAFLAAATVNHEVDQEADHEADHHVGHDLHHEEPPA</sequence>
<dbReference type="Gene3D" id="3.40.50.720">
    <property type="entry name" value="NAD(P)-binding Rossmann-like Domain"/>
    <property type="match status" value="1"/>
</dbReference>
<dbReference type="CDD" id="cd05233">
    <property type="entry name" value="SDR_c"/>
    <property type="match status" value="1"/>
</dbReference>
<dbReference type="PANTHER" id="PTHR43639:SF1">
    <property type="entry name" value="SHORT-CHAIN DEHYDROGENASE_REDUCTASE FAMILY PROTEIN"/>
    <property type="match status" value="1"/>
</dbReference>
<evidence type="ECO:0000256" key="1">
    <source>
        <dbReference type="ARBA" id="ARBA00006484"/>
    </source>
</evidence>
<dbReference type="EMBL" id="RBAM01000012">
    <property type="protein sequence ID" value="RKN65349.1"/>
    <property type="molecule type" value="Genomic_DNA"/>
</dbReference>
<dbReference type="InterPro" id="IPR057326">
    <property type="entry name" value="KR_dom"/>
</dbReference>
<dbReference type="OrthoDB" id="3361211at2"/>
<feature type="domain" description="Ketoreductase" evidence="4">
    <location>
        <begin position="20"/>
        <end position="189"/>
    </location>
</feature>
<keyword evidence="2" id="KW-0560">Oxidoreductase</keyword>
<dbReference type="PRINTS" id="PR00081">
    <property type="entry name" value="GDHRDH"/>
</dbReference>
<gene>
    <name evidence="5" type="ORF">D7231_26475</name>
</gene>
<dbReference type="GO" id="GO:0016491">
    <property type="term" value="F:oxidoreductase activity"/>
    <property type="evidence" value="ECO:0007669"/>
    <property type="project" value="UniProtKB-KW"/>
</dbReference>
<reference evidence="5 6" key="1">
    <citation type="journal article" date="2015" name="Antonie Van Leeuwenhoek">
        <title>Streptomyces klenkii sp. nov., isolated from deep marine sediment.</title>
        <authorList>
            <person name="Veyisoglu A."/>
            <person name="Sahin N."/>
        </authorList>
    </citation>
    <scope>NUCLEOTIDE SEQUENCE [LARGE SCALE GENOMIC DNA]</scope>
    <source>
        <strain evidence="5 6">KCTC 29202</strain>
    </source>
</reference>
<dbReference type="Proteomes" id="UP000270343">
    <property type="component" value="Unassembled WGS sequence"/>
</dbReference>
<dbReference type="SUPFAM" id="SSF51735">
    <property type="entry name" value="NAD(P)-binding Rossmann-fold domains"/>
    <property type="match status" value="1"/>
</dbReference>
<accession>A0A3B0AYJ8</accession>
<dbReference type="InterPro" id="IPR020904">
    <property type="entry name" value="Sc_DH/Rdtase_CS"/>
</dbReference>
<dbReference type="PRINTS" id="PR00080">
    <property type="entry name" value="SDRFAMILY"/>
</dbReference>
<protein>
    <submittedName>
        <fullName evidence="5">SDR family oxidoreductase</fullName>
    </submittedName>
</protein>
<dbReference type="RefSeq" id="WP_120758059.1">
    <property type="nucleotide sequence ID" value="NZ_JBIBGF010000010.1"/>
</dbReference>
<evidence type="ECO:0000256" key="3">
    <source>
        <dbReference type="SAM" id="MobiDB-lite"/>
    </source>
</evidence>
<dbReference type="InterPro" id="IPR002347">
    <property type="entry name" value="SDR_fam"/>
</dbReference>
<dbReference type="SMART" id="SM00822">
    <property type="entry name" value="PKS_KR"/>
    <property type="match status" value="1"/>
</dbReference>
<dbReference type="FunFam" id="3.40.50.720:FF:000084">
    <property type="entry name" value="Short-chain dehydrogenase reductase"/>
    <property type="match status" value="1"/>
</dbReference>
<name>A0A3B0AYJ8_9ACTN</name>
<dbReference type="AlphaFoldDB" id="A0A3B0AYJ8"/>
<evidence type="ECO:0000313" key="6">
    <source>
        <dbReference type="Proteomes" id="UP000270343"/>
    </source>
</evidence>
<comment type="similarity">
    <text evidence="1">Belongs to the short-chain dehydrogenases/reductases (SDR) family.</text>
</comment>
<evidence type="ECO:0000313" key="5">
    <source>
        <dbReference type="EMBL" id="RKN65349.1"/>
    </source>
</evidence>
<dbReference type="Pfam" id="PF13561">
    <property type="entry name" value="adh_short_C2"/>
    <property type="match status" value="1"/>
</dbReference>